<evidence type="ECO:0008006" key="4">
    <source>
        <dbReference type="Google" id="ProtNLM"/>
    </source>
</evidence>
<reference evidence="2 3" key="1">
    <citation type="submission" date="2023-08" db="EMBL/GenBank/DDBJ databases">
        <title>Complete genome sequence of Geobacillus thermodenitrificans K1041, a genetically tractable strain representative of the genus Geobacillus.</title>
        <authorList>
            <person name="Kani S."/>
            <person name="Suzuki H."/>
        </authorList>
    </citation>
    <scope>NUCLEOTIDE SEQUENCE [LARGE SCALE GENOMIC DNA]</scope>
    <source>
        <strain evidence="2 3">K1041</strain>
    </source>
</reference>
<accession>A0ABY9QG95</accession>
<keyword evidence="3" id="KW-1185">Reference proteome</keyword>
<dbReference type="RefSeq" id="WP_008879472.1">
    <property type="nucleotide sequence ID" value="NZ_CP017690.1"/>
</dbReference>
<evidence type="ECO:0000313" key="2">
    <source>
        <dbReference type="EMBL" id="WMV77568.1"/>
    </source>
</evidence>
<gene>
    <name evidence="2" type="ORF">HSX42_07420</name>
</gene>
<name>A0ABY9QG95_GEOTD</name>
<protein>
    <recommendedName>
        <fullName evidence="4">Lipoprotein</fullName>
    </recommendedName>
</protein>
<keyword evidence="1" id="KW-0732">Signal</keyword>
<evidence type="ECO:0000313" key="3">
    <source>
        <dbReference type="Proteomes" id="UP001297580"/>
    </source>
</evidence>
<proteinExistence type="predicted"/>
<dbReference type="EMBL" id="CP133461">
    <property type="protein sequence ID" value="WMV77568.1"/>
    <property type="molecule type" value="Genomic_DNA"/>
</dbReference>
<dbReference type="Proteomes" id="UP001297580">
    <property type="component" value="Chromosome"/>
</dbReference>
<organism evidence="2 3">
    <name type="scientific">Geobacillus thermodenitrificans</name>
    <dbReference type="NCBI Taxonomy" id="33940"/>
    <lineage>
        <taxon>Bacteria</taxon>
        <taxon>Bacillati</taxon>
        <taxon>Bacillota</taxon>
        <taxon>Bacilli</taxon>
        <taxon>Bacillales</taxon>
        <taxon>Anoxybacillaceae</taxon>
        <taxon>Geobacillus</taxon>
    </lineage>
</organism>
<dbReference type="PROSITE" id="PS51257">
    <property type="entry name" value="PROKAR_LIPOPROTEIN"/>
    <property type="match status" value="1"/>
</dbReference>
<feature type="signal peptide" evidence="1">
    <location>
        <begin position="1"/>
        <end position="18"/>
    </location>
</feature>
<evidence type="ECO:0000256" key="1">
    <source>
        <dbReference type="SAM" id="SignalP"/>
    </source>
</evidence>
<feature type="chain" id="PRO_5047274233" description="Lipoprotein" evidence="1">
    <location>
        <begin position="19"/>
        <end position="359"/>
    </location>
</feature>
<sequence>MKKKWMMSLLISSFIATSCTPLSLSDSMPTDKKKEPVDVKNQVDHRQEQTAIDGTEKKAVENAVYGVMNAFRNLGERYGWDNEDNPADFNILRPELLKYATERYTDSYLKDIADEYYCRCDARFFYYPDFDVRFRLMEKTDKKMVVSTVEMYNELEQEAYVVYYTLLKENGVWKLDHVEGKTHLEEPLNLTTEEIKRYVASSENIKMEFIGEGYDKNRKVYLIRYVDDDSLVGIFADTSEYLNEIPPELIPEPYRSPAHNIEGTYSWNIPSTKSELNISNVENGTFHFDLFVVSGNSVGELEGSAVLDGNKAIYKDAESGCQLTFDMHKDSITVSESSECLYWHGAGVSFDGTYYRRKE</sequence>